<evidence type="ECO:0000256" key="11">
    <source>
        <dbReference type="ARBA" id="ARBA00023264"/>
    </source>
</evidence>
<dbReference type="PATRIC" id="fig|1610491.3.peg.2307"/>
<evidence type="ECO:0000256" key="13">
    <source>
        <dbReference type="SAM" id="Phobius"/>
    </source>
</evidence>
<dbReference type="PANTHER" id="PTHR21248">
    <property type="entry name" value="CARDIOLIPIN SYNTHASE"/>
    <property type="match status" value="1"/>
</dbReference>
<evidence type="ECO:0000256" key="3">
    <source>
        <dbReference type="ARBA" id="ARBA00022516"/>
    </source>
</evidence>
<name>A0A0U1PXT7_9BURK</name>
<dbReference type="CDD" id="cd09112">
    <property type="entry name" value="PLDc_CLS_2"/>
    <property type="match status" value="1"/>
</dbReference>
<dbReference type="GO" id="GO:0005886">
    <property type="term" value="C:plasma membrane"/>
    <property type="evidence" value="ECO:0007669"/>
    <property type="project" value="UniProtKB-SubCell"/>
</dbReference>
<evidence type="ECO:0000256" key="10">
    <source>
        <dbReference type="ARBA" id="ARBA00023209"/>
    </source>
</evidence>
<feature type="transmembrane region" description="Helical" evidence="13">
    <location>
        <begin position="9"/>
        <end position="29"/>
    </location>
</feature>
<organism evidence="15 16">
    <name type="scientific">Lampropedia cohaerens</name>
    <dbReference type="NCBI Taxonomy" id="1610491"/>
    <lineage>
        <taxon>Bacteria</taxon>
        <taxon>Pseudomonadati</taxon>
        <taxon>Pseudomonadota</taxon>
        <taxon>Betaproteobacteria</taxon>
        <taxon>Burkholderiales</taxon>
        <taxon>Comamonadaceae</taxon>
        <taxon>Lampropedia</taxon>
    </lineage>
</organism>
<dbReference type="SUPFAM" id="SSF56024">
    <property type="entry name" value="Phospholipase D/nuclease"/>
    <property type="match status" value="2"/>
</dbReference>
<evidence type="ECO:0000313" key="15">
    <source>
        <dbReference type="EMBL" id="KKW67339.1"/>
    </source>
</evidence>
<comment type="subcellular location">
    <subcellularLocation>
        <location evidence="1">Cell membrane</location>
        <topology evidence="1">Multi-pass membrane protein</topology>
    </subcellularLocation>
</comment>
<dbReference type="EMBL" id="LBNQ01000033">
    <property type="protein sequence ID" value="KKW67339.1"/>
    <property type="molecule type" value="Genomic_DNA"/>
</dbReference>
<dbReference type="Pfam" id="PF13396">
    <property type="entry name" value="PLDc_N"/>
    <property type="match status" value="1"/>
</dbReference>
<dbReference type="GO" id="GO:0032049">
    <property type="term" value="P:cardiolipin biosynthetic process"/>
    <property type="evidence" value="ECO:0007669"/>
    <property type="project" value="UniProtKB-UniRule"/>
</dbReference>
<dbReference type="OrthoDB" id="9762009at2"/>
<dbReference type="STRING" id="1610491.AAV94_10860"/>
<keyword evidence="11" id="KW-1208">Phospholipid metabolism</keyword>
<keyword evidence="8" id="KW-0443">Lipid metabolism</keyword>
<dbReference type="RefSeq" id="WP_046742268.1">
    <property type="nucleotide sequence ID" value="NZ_LBNQ01000033.1"/>
</dbReference>
<evidence type="ECO:0000256" key="5">
    <source>
        <dbReference type="ARBA" id="ARBA00022692"/>
    </source>
</evidence>
<evidence type="ECO:0000259" key="14">
    <source>
        <dbReference type="PROSITE" id="PS50035"/>
    </source>
</evidence>
<dbReference type="SMART" id="SM00155">
    <property type="entry name" value="PLDc"/>
    <property type="match status" value="2"/>
</dbReference>
<feature type="transmembrane region" description="Helical" evidence="13">
    <location>
        <begin position="41"/>
        <end position="60"/>
    </location>
</feature>
<sequence>MPFDLSGPLAVFLAVAWAVYVALLAIWVLLQKRAPEATLSWILTLAFLPYIGFVIFYFFGPKRLHKQRLRRLSDHLANHVSADLEALKQRTRNLPVHLRQMARLGVAATGILPCTAQSATLLRSGAATFDAIMADVAAAERHIHLEYYIFEPDHTGTRLRDLLIEKARQGVEVRLLVDALGSKRLRNAFVQPLIEAGGHFARFHDAELGRRWRPVINYRTHRKLVICDGVVGFTGGVNITDEEDLRLTPDGYHDVHVRLQGNPAFWMQFVFLQDWAYANNLPMAQCVPDLARYLLVSEAGPHEVQIFTSGPDNPNEPIHRAYIEAINQAERRVLLTTPYFVPSEAAMMALTNAALRGVDVQVLVPRESDSKLVTLAARSYFEELSEAGVTVWEYKARMLHSKTLVVDDSLGFIGTANFDQRSFRLNFEVGVAYYGAEFTADLAEQFAVDLREARKVPQRRQLRFHSRIAEATARLFSPML</sequence>
<dbReference type="AlphaFoldDB" id="A0A0U1PXT7"/>
<reference evidence="15 16" key="1">
    <citation type="submission" date="2015-05" db="EMBL/GenBank/DDBJ databases">
        <title>Draft genome sequence of Lampropedia sp. CT6, isolated from the microbial mat of a hot water spring, located at Manikaran, India.</title>
        <authorList>
            <person name="Tripathi C."/>
            <person name="Rani P."/>
            <person name="Mahato N.K."/>
            <person name="Lal R."/>
        </authorList>
    </citation>
    <scope>NUCLEOTIDE SEQUENCE [LARGE SCALE GENOMIC DNA]</scope>
    <source>
        <strain evidence="15 16">CT6</strain>
    </source>
</reference>
<keyword evidence="5 13" id="KW-0812">Transmembrane</keyword>
<evidence type="ECO:0000256" key="4">
    <source>
        <dbReference type="ARBA" id="ARBA00022679"/>
    </source>
</evidence>
<dbReference type="PROSITE" id="PS50035">
    <property type="entry name" value="PLD"/>
    <property type="match status" value="2"/>
</dbReference>
<keyword evidence="2" id="KW-1003">Cell membrane</keyword>
<keyword evidence="6" id="KW-0677">Repeat</keyword>
<comment type="caution">
    <text evidence="15">The sequence shown here is derived from an EMBL/GenBank/DDBJ whole genome shotgun (WGS) entry which is preliminary data.</text>
</comment>
<dbReference type="Gene3D" id="3.30.870.10">
    <property type="entry name" value="Endonuclease Chain A"/>
    <property type="match status" value="2"/>
</dbReference>
<evidence type="ECO:0000256" key="2">
    <source>
        <dbReference type="ARBA" id="ARBA00022475"/>
    </source>
</evidence>
<accession>A0A0U1PXT7</accession>
<keyword evidence="7 13" id="KW-1133">Transmembrane helix</keyword>
<evidence type="ECO:0000313" key="16">
    <source>
        <dbReference type="Proteomes" id="UP000050580"/>
    </source>
</evidence>
<evidence type="ECO:0000256" key="9">
    <source>
        <dbReference type="ARBA" id="ARBA00023136"/>
    </source>
</evidence>
<gene>
    <name evidence="15" type="ORF">AAV94_10860</name>
</gene>
<keyword evidence="3" id="KW-0444">Lipid biosynthesis</keyword>
<dbReference type="Pfam" id="PF13091">
    <property type="entry name" value="PLDc_2"/>
    <property type="match status" value="2"/>
</dbReference>
<dbReference type="NCBIfam" id="TIGR04265">
    <property type="entry name" value="bac_cardiolipin"/>
    <property type="match status" value="1"/>
</dbReference>
<evidence type="ECO:0000256" key="6">
    <source>
        <dbReference type="ARBA" id="ARBA00022737"/>
    </source>
</evidence>
<dbReference type="EC" id="2.7.8.-" evidence="12"/>
<dbReference type="InterPro" id="IPR027379">
    <property type="entry name" value="CLS_N"/>
</dbReference>
<keyword evidence="10" id="KW-0594">Phospholipid biosynthesis</keyword>
<keyword evidence="4" id="KW-0808">Transferase</keyword>
<evidence type="ECO:0000256" key="12">
    <source>
        <dbReference type="NCBIfam" id="TIGR04265"/>
    </source>
</evidence>
<feature type="domain" description="PLD phosphodiesterase" evidence="14">
    <location>
        <begin position="216"/>
        <end position="243"/>
    </location>
</feature>
<dbReference type="GO" id="GO:0008808">
    <property type="term" value="F:cardiolipin synthase activity"/>
    <property type="evidence" value="ECO:0007669"/>
    <property type="project" value="UniProtKB-UniRule"/>
</dbReference>
<proteinExistence type="predicted"/>
<dbReference type="InterPro" id="IPR022924">
    <property type="entry name" value="Cardiolipin_synthase"/>
</dbReference>
<keyword evidence="9 13" id="KW-0472">Membrane</keyword>
<protein>
    <recommendedName>
        <fullName evidence="12">Cardiolipin synthase</fullName>
        <ecNumber evidence="12">2.7.8.-</ecNumber>
    </recommendedName>
</protein>
<keyword evidence="16" id="KW-1185">Reference proteome</keyword>
<dbReference type="Proteomes" id="UP000050580">
    <property type="component" value="Unassembled WGS sequence"/>
</dbReference>
<dbReference type="InterPro" id="IPR001736">
    <property type="entry name" value="PLipase_D/transphosphatidylase"/>
</dbReference>
<feature type="domain" description="PLD phosphodiesterase" evidence="14">
    <location>
        <begin position="395"/>
        <end position="422"/>
    </location>
</feature>
<dbReference type="PANTHER" id="PTHR21248:SF22">
    <property type="entry name" value="PHOSPHOLIPASE D"/>
    <property type="match status" value="1"/>
</dbReference>
<evidence type="ECO:0000256" key="8">
    <source>
        <dbReference type="ARBA" id="ARBA00023098"/>
    </source>
</evidence>
<evidence type="ECO:0000256" key="7">
    <source>
        <dbReference type="ARBA" id="ARBA00022989"/>
    </source>
</evidence>
<evidence type="ECO:0000256" key="1">
    <source>
        <dbReference type="ARBA" id="ARBA00004651"/>
    </source>
</evidence>
<dbReference type="InterPro" id="IPR025202">
    <property type="entry name" value="PLD-like_dom"/>
</dbReference>
<dbReference type="CDD" id="cd09110">
    <property type="entry name" value="PLDc_CLS_1"/>
    <property type="match status" value="1"/>
</dbReference>